<reference evidence="3 4" key="1">
    <citation type="submission" date="2015-08" db="EMBL/GenBank/DDBJ databases">
        <title>The complete genome sequence of Bacillus beveridgei MLTeJB.</title>
        <authorList>
            <person name="Hanson T.E."/>
            <person name="Mesa C."/>
            <person name="Basesman S.M."/>
            <person name="Oremland R.S."/>
        </authorList>
    </citation>
    <scope>NUCLEOTIDE SEQUENCE [LARGE SCALE GENOMIC DNA]</scope>
    <source>
        <strain evidence="3 4">MLTeJB</strain>
    </source>
</reference>
<evidence type="ECO:0000313" key="4">
    <source>
        <dbReference type="Proteomes" id="UP000094463"/>
    </source>
</evidence>
<dbReference type="SUPFAM" id="SSF52540">
    <property type="entry name" value="P-loop containing nucleoside triphosphate hydrolases"/>
    <property type="match status" value="1"/>
</dbReference>
<accession>A0A1D7QWY8</accession>
<keyword evidence="3" id="KW-0132">Cell division</keyword>
<sequence length="1730" mass="199631">MLNQFYNFIAGLLIEELQKIAHPGARYFLKLDYEEEVESLLLAIENHEKTFESNYQLDSNTEYRAIQFSGNDTTIITDGTSKGTTPDFLVTLRNKVSDQSADWDKTSLLSIICKDLDSIKGGSSDLQKRGMPFNSNMLKIDLKNKIEESSLESFEKVILIDHLDNMLQTDAIDGYSLLDFKEVFGILNQGIIENKDYEKISLFVDDDLYGKRPKEIKNRLTDNRELFEQVRRMHDFGNPDEELPKIFSEKGVRLLKKDDWETVSYSEVAKSIEEKKIEDKQTKIYIDKIDLQPGVCWEKYYKETVAGRRKRSLLVFNEENHEYIELNIKFNITGGKEKSLNSKFLKISSGGEYVVEQYVKQKTINLKLKGNPDEIVYIHLTYKHEDKISLGGEFKIAILPFEESIFLDIKTRFNIDAKKKWIEITDDISELKIGNGRNQNYSIDKFDQTIQLDNEINTTLVPSLTAYNEMDQLRFSAVIQNVTFTFLLTTELTEAIPITALNIWKMKRERQDHFKYLDGKLFIGTDEYYTRPEYSTFLKWENEWLQQGLYSGEVLAGQLQRKDIVIHEDLADAFSHITNYFNKYSTLPSLAYVSSEYFQIAESFIAEYLNQIERVSMEGTPKERVDMMNFCCIKNNEEFLITAFHPISIAYQLEVSKQLSSDEYPSSILERLTMNSLVPFIYNRKGENMKVDEENPLKQWIKYKPGENISFTDSMNYLSKVVEDKMMQFQNHFDYLFMKESSAPYRINVVNINNDHEILSGILNWMIHNIKTYGLENVREIQVSIYSNNYADSSFDYFSRMKSSKEIANEFKLDLRSKNYDEIDMIRVIREKLFYYKHSLKNEYSYAHLTFYKMGTDERYAIEQVFDMKSGISLNGLLTTTSKMRTNAGYQSGFGLKGFESFSNSQLVKTVKYQNELCANNKNAGNDKYYKDVSIISRKNVETEQELNSIFRASHWVTFVDPDVDLDYFQSFNDSLVVIHYSDQYSSSSRYDAITVTNKSEQYYNVINEYLLSKDLKVSEEHIESAIKAFNAFNGEWLLRVIGSKGQFDREKLSILSGIKYCLSYFDHPDILWVPVSLEEVIRVAGAFGLSKQGGVFTAKNLGVTGSHSDDILFIGMEQNEKGIEFHFYPIEVKIGWNQSGVIDKAKKQINSTSALFQNHLIYNDELDNSFEIKFYRQFFIQLFLSNYNKMVQSNFWNEKYYGLSENIKSKIVNDEFSISTTLNSLIGKGCIVSFEKDGNPIARAEFEDQITILRFNEFDGTKGIIESIEEHRQRLVSGKLDLSSDRLLSLIYRNSQNTEKVPDVTVEKTDYNNQSEKKAEPIDVLNNGNEDQYTPVETNDPPVDKTPSCQSQNSVPIEDVRILIGKALGSNKNIYWEYGNKNLANRHLLISGKSGQGKTYFMQCILYELSKQGIPSIVVDYTEGFLPNQLETEFVNRLEGKIKQHIVFNDKLPINPFKQHEKNIGGIVLEENETDVAERIKSVFSSVYSSLGVQQLNAIYQATQNGVKKLKNNMSLTQLGNELEALETNYAKTTLSQIRSFIDRNPFDSQDGEMDWSKIILSDGDVNIIQLTGYSREVQLMITEFMLWDLWSYSVRNGDKNIPIPVIMDEAQNLDHRKDSPSARILTEGRKFGWSAWYATQFLKSQFGTDELTRLQNAGEKVYFAPPESEIGPIAGNLVNQNEDKKHWERKLSTLSKGKCIVHGPISNNGELSNNIANLVEITPFENRN</sequence>
<dbReference type="NCBIfam" id="TIGR03237">
    <property type="entry name" value="dnd_assoc_2"/>
    <property type="match status" value="1"/>
</dbReference>
<dbReference type="InterPro" id="IPR002789">
    <property type="entry name" value="HerA_central"/>
</dbReference>
<evidence type="ECO:0000259" key="2">
    <source>
        <dbReference type="Pfam" id="PF01935"/>
    </source>
</evidence>
<keyword evidence="1" id="KW-0175">Coiled coil</keyword>
<dbReference type="EMBL" id="CP012502">
    <property type="protein sequence ID" value="AOM83530.1"/>
    <property type="molecule type" value="Genomic_DNA"/>
</dbReference>
<feature type="domain" description="Helicase HerA central" evidence="2">
    <location>
        <begin position="1381"/>
        <end position="1588"/>
    </location>
</feature>
<protein>
    <submittedName>
        <fullName evidence="3">Cell division protein FtsK</fullName>
    </submittedName>
</protein>
<dbReference type="GO" id="GO:0051301">
    <property type="term" value="P:cell division"/>
    <property type="evidence" value="ECO:0007669"/>
    <property type="project" value="UniProtKB-KW"/>
</dbReference>
<dbReference type="Gene3D" id="3.40.50.300">
    <property type="entry name" value="P-loop containing nucleotide triphosphate hydrolases"/>
    <property type="match status" value="2"/>
</dbReference>
<dbReference type="RefSeq" id="WP_069365502.1">
    <property type="nucleotide sequence ID" value="NZ_CP012502.1"/>
</dbReference>
<feature type="coiled-coil region" evidence="1">
    <location>
        <begin position="1494"/>
        <end position="1537"/>
    </location>
</feature>
<dbReference type="PANTHER" id="PTHR30121">
    <property type="entry name" value="UNCHARACTERIZED PROTEIN YJGR-RELATED"/>
    <property type="match status" value="1"/>
</dbReference>
<dbReference type="KEGG" id="bbev:BBEV_2172"/>
<evidence type="ECO:0000256" key="1">
    <source>
        <dbReference type="SAM" id="Coils"/>
    </source>
</evidence>
<organism evidence="3 4">
    <name type="scientific">Salisediminibacterium beveridgei</name>
    <dbReference type="NCBI Taxonomy" id="632773"/>
    <lineage>
        <taxon>Bacteria</taxon>
        <taxon>Bacillati</taxon>
        <taxon>Bacillota</taxon>
        <taxon>Bacilli</taxon>
        <taxon>Bacillales</taxon>
        <taxon>Bacillaceae</taxon>
        <taxon>Salisediminibacterium</taxon>
    </lineage>
</organism>
<proteinExistence type="predicted"/>
<keyword evidence="4" id="KW-1185">Reference proteome</keyword>
<dbReference type="Proteomes" id="UP000094463">
    <property type="component" value="Chromosome"/>
</dbReference>
<dbReference type="Pfam" id="PF01935">
    <property type="entry name" value="DUF87"/>
    <property type="match status" value="1"/>
</dbReference>
<dbReference type="InterPro" id="IPR051162">
    <property type="entry name" value="T4SS_component"/>
</dbReference>
<dbReference type="STRING" id="632773.BBEV_2172"/>
<dbReference type="OrthoDB" id="9758751at2"/>
<dbReference type="InterPro" id="IPR027417">
    <property type="entry name" value="P-loop_NTPase"/>
</dbReference>
<dbReference type="PANTHER" id="PTHR30121:SF11">
    <property type="entry name" value="AAA+ ATPASE DOMAIN-CONTAINING PROTEIN"/>
    <property type="match status" value="1"/>
</dbReference>
<evidence type="ECO:0000313" key="3">
    <source>
        <dbReference type="EMBL" id="AOM83530.1"/>
    </source>
</evidence>
<dbReference type="PATRIC" id="fig|632773.3.peg.2289"/>
<gene>
    <name evidence="3" type="ORF">BBEV_2172</name>
</gene>
<name>A0A1D7QWY8_9BACI</name>
<keyword evidence="3" id="KW-0131">Cell cycle</keyword>
<dbReference type="InterPro" id="IPR017646">
    <property type="entry name" value="Dnd_assoc_2"/>
</dbReference>